<dbReference type="Gene3D" id="2.40.170.20">
    <property type="entry name" value="TonB-dependent receptor, beta-barrel domain"/>
    <property type="match status" value="1"/>
</dbReference>
<dbReference type="Pfam" id="PF07715">
    <property type="entry name" value="Plug"/>
    <property type="match status" value="1"/>
</dbReference>
<evidence type="ECO:0000313" key="12">
    <source>
        <dbReference type="EMBL" id="TKT90154.1"/>
    </source>
</evidence>
<dbReference type="PANTHER" id="PTHR30442:SF0">
    <property type="entry name" value="FE(3+) DICITRATE TRANSPORT PROTEIN FECA"/>
    <property type="match status" value="1"/>
</dbReference>
<keyword evidence="12" id="KW-0675">Receptor</keyword>
<keyword evidence="5 9" id="KW-0798">TonB box</keyword>
<protein>
    <submittedName>
        <fullName evidence="12">TonB-dependent receptor</fullName>
    </submittedName>
</protein>
<dbReference type="EMBL" id="SZVO01000010">
    <property type="protein sequence ID" value="TKT90154.1"/>
    <property type="molecule type" value="Genomic_DNA"/>
</dbReference>
<evidence type="ECO:0000256" key="8">
    <source>
        <dbReference type="PROSITE-ProRule" id="PRU01360"/>
    </source>
</evidence>
<dbReference type="InterPro" id="IPR037066">
    <property type="entry name" value="Plug_dom_sf"/>
</dbReference>
<dbReference type="Gene3D" id="2.60.40.1120">
    <property type="entry name" value="Carboxypeptidase-like, regulatory domain"/>
    <property type="match status" value="1"/>
</dbReference>
<evidence type="ECO:0000256" key="7">
    <source>
        <dbReference type="ARBA" id="ARBA00023237"/>
    </source>
</evidence>
<keyword evidence="7 8" id="KW-0998">Cell outer membrane</keyword>
<dbReference type="Proteomes" id="UP000304900">
    <property type="component" value="Unassembled WGS sequence"/>
</dbReference>
<dbReference type="InterPro" id="IPR000531">
    <property type="entry name" value="Beta-barrel_TonB"/>
</dbReference>
<evidence type="ECO:0000256" key="3">
    <source>
        <dbReference type="ARBA" id="ARBA00022452"/>
    </source>
</evidence>
<evidence type="ECO:0000313" key="13">
    <source>
        <dbReference type="Proteomes" id="UP000304900"/>
    </source>
</evidence>
<dbReference type="InterPro" id="IPR008969">
    <property type="entry name" value="CarboxyPept-like_regulatory"/>
</dbReference>
<comment type="subcellular location">
    <subcellularLocation>
        <location evidence="1 8">Cell outer membrane</location>
        <topology evidence="1 8">Multi-pass membrane protein</topology>
    </subcellularLocation>
</comment>
<dbReference type="OrthoDB" id="9758472at2"/>
<dbReference type="SUPFAM" id="SSF56935">
    <property type="entry name" value="Porins"/>
    <property type="match status" value="1"/>
</dbReference>
<dbReference type="RefSeq" id="WP_137341917.1">
    <property type="nucleotide sequence ID" value="NZ_BSQH01000004.1"/>
</dbReference>
<keyword evidence="3 8" id="KW-1134">Transmembrane beta strand</keyword>
<proteinExistence type="inferred from homology"/>
<accession>A0A4U6D7Q3</accession>
<dbReference type="InterPro" id="IPR036942">
    <property type="entry name" value="Beta-barrel_TonB_sf"/>
</dbReference>
<dbReference type="InterPro" id="IPR012910">
    <property type="entry name" value="Plug_dom"/>
</dbReference>
<evidence type="ECO:0000256" key="1">
    <source>
        <dbReference type="ARBA" id="ARBA00004571"/>
    </source>
</evidence>
<organism evidence="12 13">
    <name type="scientific">Dyadobacter frigoris</name>
    <dbReference type="NCBI Taxonomy" id="2576211"/>
    <lineage>
        <taxon>Bacteria</taxon>
        <taxon>Pseudomonadati</taxon>
        <taxon>Bacteroidota</taxon>
        <taxon>Cytophagia</taxon>
        <taxon>Cytophagales</taxon>
        <taxon>Spirosomataceae</taxon>
        <taxon>Dyadobacter</taxon>
    </lineage>
</organism>
<dbReference type="InterPro" id="IPR039426">
    <property type="entry name" value="TonB-dep_rcpt-like"/>
</dbReference>
<dbReference type="GO" id="GO:0009279">
    <property type="term" value="C:cell outer membrane"/>
    <property type="evidence" value="ECO:0007669"/>
    <property type="project" value="UniProtKB-SubCell"/>
</dbReference>
<comment type="similarity">
    <text evidence="8 9">Belongs to the TonB-dependent receptor family.</text>
</comment>
<evidence type="ECO:0000259" key="10">
    <source>
        <dbReference type="Pfam" id="PF00593"/>
    </source>
</evidence>
<evidence type="ECO:0000256" key="6">
    <source>
        <dbReference type="ARBA" id="ARBA00023136"/>
    </source>
</evidence>
<keyword evidence="4 8" id="KW-0812">Transmembrane</keyword>
<keyword evidence="6 8" id="KW-0472">Membrane</keyword>
<evidence type="ECO:0000259" key="11">
    <source>
        <dbReference type="Pfam" id="PF07715"/>
    </source>
</evidence>
<evidence type="ECO:0000256" key="9">
    <source>
        <dbReference type="RuleBase" id="RU003357"/>
    </source>
</evidence>
<dbReference type="AlphaFoldDB" id="A0A4U6D7Q3"/>
<evidence type="ECO:0000256" key="2">
    <source>
        <dbReference type="ARBA" id="ARBA00022448"/>
    </source>
</evidence>
<dbReference type="PROSITE" id="PS52016">
    <property type="entry name" value="TONB_DEPENDENT_REC_3"/>
    <property type="match status" value="1"/>
</dbReference>
<reference evidence="12 13" key="1">
    <citation type="submission" date="2019-05" db="EMBL/GenBank/DDBJ databases">
        <title>Dyadobacter AR-3-8 sp. nov., isolated from arctic soil.</title>
        <authorList>
            <person name="Chaudhary D.K."/>
        </authorList>
    </citation>
    <scope>NUCLEOTIDE SEQUENCE [LARGE SCALE GENOMIC DNA]</scope>
    <source>
        <strain evidence="12 13">AR-3-8</strain>
    </source>
</reference>
<sequence>MQLRNSTTIKSVPFFKLNYLQYAVLIFFLFICLSSHAQNSAITGRIIGSNGVGIEGVSVRIEDTKKGAVTDKEGFFKIENTEVKEYILHITSIGYFSQKVKVKNSGSQPNHITVTLKEDINSLDEVVIEEKKNSIQVERLPDVHDTYLIAGTKNEVLQLGGINANIAEKTGRQIFAKIPGVFVYDMDGSGNQINISTRGLDPHRSWEYNIRQNGVITNSDMYGYPASHYSPAMESIERIELVHGTASLQYGAQFGGMINYVSKQPDTTKAFTFETINSAGSYGLFSSYNSISGKVGKLTYSAYYQKRHSDGYRKNAKSDAQSQFASLSYEFTKNLKVKAEFGRSSYVYQIPGPLTDAMFAQDPRQSTRSRNYFNPDIYIPSIVLDWKISQFTKLRWTNSGVYGSRNSVLIDAFANVPDVVDPATSQYKPRQVDIDNFKSFTSELRLVHQYHIGGLNNFVSGGVQVMKNHLRRRQLGKGTTGSDFDLSLTNPVWGRDLHLKTNNIAFFVENLLYITPKLTVTPGFRVENGATNMTGAITYYQPEALPNKIKHHFPLFGISSQYKLDADSRIYAGFSQAYRPIVLKDIIPGSILEQVDKNLKDSKGYNLEAGINGKIGSAFSYDVSVFQMLYQNRMGTLATKDAAGKDYILRTNTGNSMTKGVELYAEYKPFSLQGQNGNKTEFSIFTSTSYFDAYYIKGSSILNNDNLNTKGNKLEGVPTWITRNGLQFAYNTFFATLQYSYVSSLYSDALNTVEPSANAAKGKVPSYGLWDFNGTLKIAKRYNLKFGVNNVLNKSYYTKRPTMYPGAGIWTSDGRSIVVSLGIKI</sequence>
<gene>
    <name evidence="12" type="ORF">FDK13_20665</name>
</gene>
<evidence type="ECO:0000256" key="5">
    <source>
        <dbReference type="ARBA" id="ARBA00023077"/>
    </source>
</evidence>
<evidence type="ECO:0000256" key="4">
    <source>
        <dbReference type="ARBA" id="ARBA00022692"/>
    </source>
</evidence>
<dbReference type="Gene3D" id="2.170.130.10">
    <property type="entry name" value="TonB-dependent receptor, plug domain"/>
    <property type="match status" value="1"/>
</dbReference>
<name>A0A4U6D7Q3_9BACT</name>
<comment type="caution">
    <text evidence="12">The sequence shown here is derived from an EMBL/GenBank/DDBJ whole genome shotgun (WGS) entry which is preliminary data.</text>
</comment>
<dbReference type="Pfam" id="PF00593">
    <property type="entry name" value="TonB_dep_Rec_b-barrel"/>
    <property type="match status" value="1"/>
</dbReference>
<keyword evidence="2 8" id="KW-0813">Transport</keyword>
<dbReference type="SUPFAM" id="SSF49464">
    <property type="entry name" value="Carboxypeptidase regulatory domain-like"/>
    <property type="match status" value="1"/>
</dbReference>
<feature type="domain" description="TonB-dependent receptor plug" evidence="11">
    <location>
        <begin position="170"/>
        <end position="253"/>
    </location>
</feature>
<dbReference type="Pfam" id="PF13715">
    <property type="entry name" value="CarbopepD_reg_2"/>
    <property type="match status" value="1"/>
</dbReference>
<dbReference type="PANTHER" id="PTHR30442">
    <property type="entry name" value="IRON III DICITRATE TRANSPORT PROTEIN FECA"/>
    <property type="match status" value="1"/>
</dbReference>
<dbReference type="GO" id="GO:0033214">
    <property type="term" value="P:siderophore-iron import into cell"/>
    <property type="evidence" value="ECO:0007669"/>
    <property type="project" value="TreeGrafter"/>
</dbReference>
<keyword evidence="13" id="KW-1185">Reference proteome</keyword>
<feature type="domain" description="TonB-dependent receptor-like beta-barrel" evidence="10">
    <location>
        <begin position="316"/>
        <end position="791"/>
    </location>
</feature>